<accession>A0A842I9L9</accession>
<feature type="domain" description="PAS" evidence="8">
    <location>
        <begin position="505"/>
        <end position="576"/>
    </location>
</feature>
<dbReference type="InterPro" id="IPR013656">
    <property type="entry name" value="PAS_4"/>
</dbReference>
<dbReference type="InterPro" id="IPR035965">
    <property type="entry name" value="PAS-like_dom_sf"/>
</dbReference>
<evidence type="ECO:0000259" key="8">
    <source>
        <dbReference type="PROSITE" id="PS50112"/>
    </source>
</evidence>
<evidence type="ECO:0000256" key="2">
    <source>
        <dbReference type="ARBA" id="ARBA00022500"/>
    </source>
</evidence>
<keyword evidence="4" id="KW-0807">Transducer</keyword>
<keyword evidence="6" id="KW-1133">Transmembrane helix</keyword>
<dbReference type="Proteomes" id="UP000555411">
    <property type="component" value="Unassembled WGS sequence"/>
</dbReference>
<dbReference type="PROSITE" id="PS50112">
    <property type="entry name" value="PAS"/>
    <property type="match status" value="1"/>
</dbReference>
<protein>
    <submittedName>
        <fullName evidence="10">PAS domain-containing protein</fullName>
    </submittedName>
</protein>
<sequence>MTFHSLRTLLPAAVVGALLAVAAATSLIHIAILSRSIEESAQQSLAAEQANIVAHIDGTFQEFMQDVVARADSGAPAGAVTQLSDLLVQAGPDGREALRGSLTSDQTDGSRYRLAYDGMRNYFASAQSEHGYYDVFVINRNGDVLFTLAKERDLLGNVLLGELSATGLSRAFSAAIEAKGPDAVFADYLPYAPSDGALAAFIAAPIHDDTGQTIGVYAVQVPNLTLPENRTDGLEVTVIGSDNLLRMSQHGQAEVPLALGSDVARSAALAAALDGETGVMADQTDEAGRRVAIAYAPLDLAGSKWAISTSIPQAGIWPELARHIGPFAAGFGLLALAILAAGGLFLHWVGLPASRLAAALREMPATGTEAPLPGQGRKDEIGQIARHAAQARAGRPDGTASGRMPIPDAAFDRHPMASMVVSSTGEVIRVNAAMTGLLARHARALTEGWPELAQPVTRGTLLPPGLLQTLASGGPLPPALGAIAFQLHDIDGKGEVLLTAGDTAKQRNAGAILDAIMANQVMLELDADARVLKANAHACRLYGYSTAEFEGLDLRRLMQDDGRNLPDLMARIARDGTVTERQHRRTKTGGSVWVDCTFNAMKDPQGGIDRITVVCVDVTEAVLRIEAAERNQQAHRAAQTRVVDALGSALSRLAEGDMTTALDDPFEPEYEMLRANFNTAVQQLDRALSGVVTGAANIRNGAAEITEAADDLSRRTESQAATLEETAAALDMLTASVKASALGADEADRAVTEAREHAESSGSVVVEAVAAMGEIEQSSRQIRQIIGVIDDIAFQTNLLALNAGVEAARAGDAGRGFAVVASEVRALAQRSSEAAREIKDLISASSRHVEKGVGLVGETGEALKAIVQGVSQIATRVSAIAQSARAQATGLSEINSGMGNMDQVTQQNAAMVEESTAASHSLRSEAEALAGGVAHFRLRGTAPDQRRAVPAAAPVLASAARQTRPKLAASAARPAEWEEF</sequence>
<dbReference type="PANTHER" id="PTHR43531">
    <property type="entry name" value="PROTEIN ICFG"/>
    <property type="match status" value="1"/>
</dbReference>
<dbReference type="Pfam" id="PF00015">
    <property type="entry name" value="MCPsignal"/>
    <property type="match status" value="1"/>
</dbReference>
<dbReference type="FunFam" id="1.10.287.950:FF:000001">
    <property type="entry name" value="Methyl-accepting chemotaxis sensory transducer"/>
    <property type="match status" value="1"/>
</dbReference>
<dbReference type="PANTHER" id="PTHR43531:SF11">
    <property type="entry name" value="METHYL-ACCEPTING CHEMOTAXIS PROTEIN 3"/>
    <property type="match status" value="1"/>
</dbReference>
<dbReference type="InterPro" id="IPR000014">
    <property type="entry name" value="PAS"/>
</dbReference>
<evidence type="ECO:0000256" key="4">
    <source>
        <dbReference type="PROSITE-ProRule" id="PRU00284"/>
    </source>
</evidence>
<reference evidence="10 11" key="1">
    <citation type="journal article" date="2017" name="Int. J. Syst. Evol. Microbiol.">
        <title>Gemmobacter straminiformis sp. nov., isolated from an artificial fountain.</title>
        <authorList>
            <person name="Kang J.Y."/>
            <person name="Kim M.J."/>
            <person name="Chun J."/>
            <person name="Son K.P."/>
            <person name="Jahng K.Y."/>
        </authorList>
    </citation>
    <scope>NUCLEOTIDE SEQUENCE [LARGE SCALE GENOMIC DNA]</scope>
    <source>
        <strain evidence="10 11">CAM-8</strain>
    </source>
</reference>
<dbReference type="EMBL" id="JACLQD010000004">
    <property type="protein sequence ID" value="MBC2836742.1"/>
    <property type="molecule type" value="Genomic_DNA"/>
</dbReference>
<dbReference type="GO" id="GO:0007165">
    <property type="term" value="P:signal transduction"/>
    <property type="evidence" value="ECO:0007669"/>
    <property type="project" value="UniProtKB-KW"/>
</dbReference>
<keyword evidence="2" id="KW-0145">Chemotaxis</keyword>
<evidence type="ECO:0000256" key="5">
    <source>
        <dbReference type="SAM" id="MobiDB-lite"/>
    </source>
</evidence>
<keyword evidence="11" id="KW-1185">Reference proteome</keyword>
<feature type="domain" description="Methyl-accepting transducer" evidence="7">
    <location>
        <begin position="694"/>
        <end position="923"/>
    </location>
</feature>
<dbReference type="PROSITE" id="PS50885">
    <property type="entry name" value="HAMP"/>
    <property type="match status" value="1"/>
</dbReference>
<evidence type="ECO:0000313" key="10">
    <source>
        <dbReference type="EMBL" id="MBC2836742.1"/>
    </source>
</evidence>
<evidence type="ECO:0000256" key="3">
    <source>
        <dbReference type="ARBA" id="ARBA00029447"/>
    </source>
</evidence>
<dbReference type="PROSITE" id="PS50111">
    <property type="entry name" value="CHEMOTAXIS_TRANSDUC_2"/>
    <property type="match status" value="1"/>
</dbReference>
<evidence type="ECO:0000256" key="6">
    <source>
        <dbReference type="SAM" id="Phobius"/>
    </source>
</evidence>
<dbReference type="SMART" id="SM00304">
    <property type="entry name" value="HAMP"/>
    <property type="match status" value="2"/>
</dbReference>
<comment type="caution">
    <text evidence="10">The sequence shown here is derived from an EMBL/GenBank/DDBJ whole genome shotgun (WGS) entry which is preliminary data.</text>
</comment>
<gene>
    <name evidence="10" type="ORF">H7F16_14580</name>
</gene>
<dbReference type="Pfam" id="PF08448">
    <property type="entry name" value="PAS_4"/>
    <property type="match status" value="1"/>
</dbReference>
<dbReference type="InterPro" id="IPR003660">
    <property type="entry name" value="HAMP_dom"/>
</dbReference>
<dbReference type="CDD" id="cd11386">
    <property type="entry name" value="MCP_signal"/>
    <property type="match status" value="1"/>
</dbReference>
<dbReference type="AlphaFoldDB" id="A0A842I9L9"/>
<dbReference type="RefSeq" id="WP_185798353.1">
    <property type="nucleotide sequence ID" value="NZ_JACLQD010000004.1"/>
</dbReference>
<keyword evidence="6" id="KW-0472">Membrane</keyword>
<dbReference type="CDD" id="cd00130">
    <property type="entry name" value="PAS"/>
    <property type="match status" value="1"/>
</dbReference>
<dbReference type="SMART" id="SM00283">
    <property type="entry name" value="MA"/>
    <property type="match status" value="1"/>
</dbReference>
<comment type="similarity">
    <text evidence="3">Belongs to the methyl-accepting chemotaxis (MCP) protein family.</text>
</comment>
<dbReference type="SUPFAM" id="SSF55785">
    <property type="entry name" value="PYP-like sensor domain (PAS domain)"/>
    <property type="match status" value="1"/>
</dbReference>
<keyword evidence="6" id="KW-0812">Transmembrane</keyword>
<dbReference type="SUPFAM" id="SSF58104">
    <property type="entry name" value="Methyl-accepting chemotaxis protein (MCP) signaling domain"/>
    <property type="match status" value="1"/>
</dbReference>
<evidence type="ECO:0000259" key="7">
    <source>
        <dbReference type="PROSITE" id="PS50111"/>
    </source>
</evidence>
<evidence type="ECO:0000256" key="1">
    <source>
        <dbReference type="ARBA" id="ARBA00004370"/>
    </source>
</evidence>
<dbReference type="GO" id="GO:0016020">
    <property type="term" value="C:membrane"/>
    <property type="evidence" value="ECO:0007669"/>
    <property type="project" value="UniProtKB-SubCell"/>
</dbReference>
<feature type="region of interest" description="Disordered" evidence="5">
    <location>
        <begin position="959"/>
        <end position="980"/>
    </location>
</feature>
<feature type="domain" description="HAMP" evidence="9">
    <location>
        <begin position="637"/>
        <end position="689"/>
    </location>
</feature>
<comment type="subcellular location">
    <subcellularLocation>
        <location evidence="1">Membrane</location>
    </subcellularLocation>
</comment>
<name>A0A842I9L9_9RHOB</name>
<dbReference type="Gene3D" id="3.30.450.20">
    <property type="entry name" value="PAS domain"/>
    <property type="match status" value="1"/>
</dbReference>
<dbReference type="InterPro" id="IPR004089">
    <property type="entry name" value="MCPsignal_dom"/>
</dbReference>
<dbReference type="NCBIfam" id="TIGR00229">
    <property type="entry name" value="sensory_box"/>
    <property type="match status" value="1"/>
</dbReference>
<dbReference type="Gene3D" id="1.10.287.950">
    <property type="entry name" value="Methyl-accepting chemotaxis protein"/>
    <property type="match status" value="1"/>
</dbReference>
<proteinExistence type="inferred from homology"/>
<dbReference type="GO" id="GO:0006935">
    <property type="term" value="P:chemotaxis"/>
    <property type="evidence" value="ECO:0007669"/>
    <property type="project" value="UniProtKB-KW"/>
</dbReference>
<evidence type="ECO:0000313" key="11">
    <source>
        <dbReference type="Proteomes" id="UP000555411"/>
    </source>
</evidence>
<organism evidence="10 11">
    <name type="scientific">Paragemmobacter straminiformis</name>
    <dbReference type="NCBI Taxonomy" id="2045119"/>
    <lineage>
        <taxon>Bacteria</taxon>
        <taxon>Pseudomonadati</taxon>
        <taxon>Pseudomonadota</taxon>
        <taxon>Alphaproteobacteria</taxon>
        <taxon>Rhodobacterales</taxon>
        <taxon>Paracoccaceae</taxon>
        <taxon>Paragemmobacter</taxon>
    </lineage>
</organism>
<evidence type="ECO:0000259" key="9">
    <source>
        <dbReference type="PROSITE" id="PS50885"/>
    </source>
</evidence>
<dbReference type="InterPro" id="IPR051310">
    <property type="entry name" value="MCP_chemotaxis"/>
</dbReference>
<feature type="transmembrane region" description="Helical" evidence="6">
    <location>
        <begin position="327"/>
        <end position="351"/>
    </location>
</feature>
<dbReference type="SMART" id="SM00091">
    <property type="entry name" value="PAS"/>
    <property type="match status" value="2"/>
</dbReference>